<keyword evidence="11" id="KW-1185">Reference proteome</keyword>
<keyword evidence="2" id="KW-0004">4Fe-4S</keyword>
<name>B1YBR9_PYRNV</name>
<dbReference type="PANTHER" id="PTHR43742:SF9">
    <property type="entry name" value="TETRATHIONATE REDUCTASE SUBUNIT A"/>
    <property type="match status" value="1"/>
</dbReference>
<dbReference type="RefSeq" id="WP_012349723.1">
    <property type="nucleotide sequence ID" value="NC_010525.1"/>
</dbReference>
<keyword evidence="5" id="KW-0732">Signal</keyword>
<proteinExistence type="inferred from homology"/>
<dbReference type="OrthoDB" id="23466at2157"/>
<dbReference type="GO" id="GO:0016491">
    <property type="term" value="F:oxidoreductase activity"/>
    <property type="evidence" value="ECO:0007669"/>
    <property type="project" value="UniProtKB-KW"/>
</dbReference>
<dbReference type="Gene3D" id="2.40.40.20">
    <property type="match status" value="1"/>
</dbReference>
<accession>B1YBR9</accession>
<feature type="domain" description="4Fe-4S Mo/W bis-MGD-type" evidence="9">
    <location>
        <begin position="40"/>
        <end position="91"/>
    </location>
</feature>
<dbReference type="Proteomes" id="UP000001694">
    <property type="component" value="Chromosome"/>
</dbReference>
<dbReference type="InterPro" id="IPR006657">
    <property type="entry name" value="MoPterin_dinucl-bd_dom"/>
</dbReference>
<evidence type="ECO:0000313" key="10">
    <source>
        <dbReference type="EMBL" id="ACB39303.1"/>
    </source>
</evidence>
<organism evidence="10 11">
    <name type="scientific">Pyrobaculum neutrophilum (strain DSM 2338 / JCM 9278 / NBRC 100436 / V24Sta)</name>
    <name type="common">Thermoproteus neutrophilus</name>
    <dbReference type="NCBI Taxonomy" id="444157"/>
    <lineage>
        <taxon>Archaea</taxon>
        <taxon>Thermoproteota</taxon>
        <taxon>Thermoprotei</taxon>
        <taxon>Thermoproteales</taxon>
        <taxon>Thermoproteaceae</taxon>
        <taxon>Pyrobaculum</taxon>
    </lineage>
</organism>
<evidence type="ECO:0000256" key="1">
    <source>
        <dbReference type="ARBA" id="ARBA00010312"/>
    </source>
</evidence>
<evidence type="ECO:0000259" key="9">
    <source>
        <dbReference type="SMART" id="SM00926"/>
    </source>
</evidence>
<gene>
    <name evidence="10" type="ordered locus">Tneu_0353</name>
</gene>
<evidence type="ECO:0000256" key="7">
    <source>
        <dbReference type="ARBA" id="ARBA00023004"/>
    </source>
</evidence>
<dbReference type="Gene3D" id="3.40.228.10">
    <property type="entry name" value="Dimethylsulfoxide Reductase, domain 2"/>
    <property type="match status" value="2"/>
</dbReference>
<comment type="similarity">
    <text evidence="1">Belongs to the prokaryotic molybdopterin-containing oxidoreductase family.</text>
</comment>
<dbReference type="HOGENOM" id="CLU_000422_13_3_2"/>
<dbReference type="STRING" id="444157.Tneu_0353"/>
<dbReference type="GO" id="GO:0051539">
    <property type="term" value="F:4 iron, 4 sulfur cluster binding"/>
    <property type="evidence" value="ECO:0007669"/>
    <property type="project" value="UniProtKB-KW"/>
</dbReference>
<keyword evidence="4" id="KW-0479">Metal-binding</keyword>
<dbReference type="eggNOG" id="arCOG01495">
    <property type="taxonomic scope" value="Archaea"/>
</dbReference>
<dbReference type="SUPFAM" id="SSF50692">
    <property type="entry name" value="ADC-like"/>
    <property type="match status" value="1"/>
</dbReference>
<dbReference type="GO" id="GO:0043546">
    <property type="term" value="F:molybdopterin cofactor binding"/>
    <property type="evidence" value="ECO:0007669"/>
    <property type="project" value="InterPro"/>
</dbReference>
<evidence type="ECO:0000256" key="8">
    <source>
        <dbReference type="ARBA" id="ARBA00023014"/>
    </source>
</evidence>
<dbReference type="InterPro" id="IPR050612">
    <property type="entry name" value="Prok_Mopterin_Oxidored"/>
</dbReference>
<dbReference type="InterPro" id="IPR006656">
    <property type="entry name" value="Mopterin_OxRdtase"/>
</dbReference>
<dbReference type="InterPro" id="IPR009010">
    <property type="entry name" value="Asp_de-COase-like_dom_sf"/>
</dbReference>
<evidence type="ECO:0000313" key="11">
    <source>
        <dbReference type="Proteomes" id="UP000001694"/>
    </source>
</evidence>
<dbReference type="Pfam" id="PF00384">
    <property type="entry name" value="Molybdopterin"/>
    <property type="match status" value="1"/>
</dbReference>
<dbReference type="Gene3D" id="2.20.25.90">
    <property type="entry name" value="ADC-like domains"/>
    <property type="match status" value="1"/>
</dbReference>
<dbReference type="PANTHER" id="PTHR43742">
    <property type="entry name" value="TRIMETHYLAMINE-N-OXIDE REDUCTASE"/>
    <property type="match status" value="1"/>
</dbReference>
<dbReference type="InterPro" id="IPR006963">
    <property type="entry name" value="Mopterin_OxRdtase_4Fe-4S_dom"/>
</dbReference>
<evidence type="ECO:0000256" key="3">
    <source>
        <dbReference type="ARBA" id="ARBA00022505"/>
    </source>
</evidence>
<dbReference type="Pfam" id="PF01568">
    <property type="entry name" value="Molydop_binding"/>
    <property type="match status" value="1"/>
</dbReference>
<keyword evidence="6" id="KW-0560">Oxidoreductase</keyword>
<evidence type="ECO:0000256" key="2">
    <source>
        <dbReference type="ARBA" id="ARBA00022485"/>
    </source>
</evidence>
<dbReference type="GO" id="GO:0046872">
    <property type="term" value="F:metal ion binding"/>
    <property type="evidence" value="ECO:0007669"/>
    <property type="project" value="UniProtKB-KW"/>
</dbReference>
<keyword evidence="7" id="KW-0408">Iron</keyword>
<reference evidence="10" key="1">
    <citation type="submission" date="2008-03" db="EMBL/GenBank/DDBJ databases">
        <title>Complete sequence of Thermoproteus neutrophilus V24Sta.</title>
        <authorList>
            <consortium name="US DOE Joint Genome Institute"/>
            <person name="Copeland A."/>
            <person name="Lucas S."/>
            <person name="Lapidus A."/>
            <person name="Glavina del Rio T."/>
            <person name="Dalin E."/>
            <person name="Tice H."/>
            <person name="Bruce D."/>
            <person name="Goodwin L."/>
            <person name="Pitluck S."/>
            <person name="Sims D."/>
            <person name="Brettin T."/>
            <person name="Detter J.C."/>
            <person name="Han C."/>
            <person name="Kuske C.R."/>
            <person name="Schmutz J."/>
            <person name="Larimer F."/>
            <person name="Land M."/>
            <person name="Hauser L."/>
            <person name="Kyrpides N."/>
            <person name="Mikhailova N."/>
            <person name="Biddle J.F."/>
            <person name="Zhang Z."/>
            <person name="Fitz-Gibbon S.T."/>
            <person name="Lowe T.M."/>
            <person name="Saltikov C."/>
            <person name="House C.H."/>
            <person name="Richardson P."/>
        </authorList>
    </citation>
    <scope>NUCLEOTIDE SEQUENCE [LARGE SCALE GENOMIC DNA]</scope>
    <source>
        <strain evidence="10">V24Sta</strain>
    </source>
</reference>
<dbReference type="KEGG" id="tne:Tneu_0353"/>
<dbReference type="Gene3D" id="3.30.2070.10">
    <property type="entry name" value="Formate dehydrogenase/DMSO reductase"/>
    <property type="match status" value="1"/>
</dbReference>
<evidence type="ECO:0000256" key="4">
    <source>
        <dbReference type="ARBA" id="ARBA00022723"/>
    </source>
</evidence>
<dbReference type="CDD" id="cd02775">
    <property type="entry name" value="MopB_CT"/>
    <property type="match status" value="1"/>
</dbReference>
<evidence type="ECO:0000256" key="6">
    <source>
        <dbReference type="ARBA" id="ARBA00023002"/>
    </source>
</evidence>
<dbReference type="SMART" id="SM00926">
    <property type="entry name" value="Molybdop_Fe4S4"/>
    <property type="match status" value="1"/>
</dbReference>
<keyword evidence="8" id="KW-0411">Iron-sulfur</keyword>
<sequence length="805" mass="89191">MATNRRDFIKLSATTLITTSTLGVFTYGSTHETTSSLTFEKVVPVMCGACGAGCGLLYIERGGRRYLLPNSGHPSPGLCARAASALQMWNHPLRLKRPLKRVESGFVEVDWDTALNEIAAKLKDIVSKYGPESVVITRHDVHSWFLPLFAALIGTPNLIGHEGTCHSASTAARRAVLGASGPPTVDPDYRNVKYLVLLGRVLDAAMGHVRSLAKARERGAKIVVIDPRAPNIAFGAVEWVPIIPGTDAVFLASMAYVIISKKLYDVEFLKFYTNAPMLIKPDGKPLRGKEIGVEADYVVWDNATQALAPLGKAKDPALELTDEVRQKLGGAKTVFELFRERVSKYPPEKASEITGVSAEVITKIAEEFAKNKGVIEDGWFTSRNGNEFDTYRLVLILNALVGNIDKQGGLCFQESAKYPNVCDPVGPDIMTVTGMKIPTPTAKRIDTSKYPLAVSTFNAVYDAILAGENIKALFIVGTAPLQRDTNYQRAVEALKKLELVVAIDIFPHDHVDYAHYILPDLMFLEREEVAVVKWTLHAAIQMSHKALDPPPGVDARHAPWILMEIMRRAFPERAKLVGYDERYADPHAFEEWERQLVEAALKKVADAFKMPLDEIKRQLEEKGFVVLKRKEYGVRPYKTKLGTPTGLVEIYSFTALKYGLDPLPDYRPPLYTPPKAPNEFYLVNGKDQVVSAHFAFTPNARFLADRSVWMNPKDAERLGIRDGDVVELEGIDTGFKAVARVKVTNRVREGVLFTYSFIGGRRSGFINGDLAWLREGVNPQWFATGKIEPVVGSAPTNATVRVRRL</sequence>
<dbReference type="AlphaFoldDB" id="B1YBR9"/>
<evidence type="ECO:0000256" key="5">
    <source>
        <dbReference type="ARBA" id="ARBA00022729"/>
    </source>
</evidence>
<dbReference type="SUPFAM" id="SSF53706">
    <property type="entry name" value="Formate dehydrogenase/DMSO reductase, domains 1-3"/>
    <property type="match status" value="1"/>
</dbReference>
<keyword evidence="3" id="KW-0500">Molybdenum</keyword>
<dbReference type="Gene3D" id="3.40.50.740">
    <property type="match status" value="2"/>
</dbReference>
<dbReference type="EMBL" id="CP001014">
    <property type="protein sequence ID" value="ACB39303.1"/>
    <property type="molecule type" value="Genomic_DNA"/>
</dbReference>
<protein>
    <submittedName>
        <fullName evidence="10">Molybdopterin oxidoreductase</fullName>
    </submittedName>
</protein>
<dbReference type="GeneID" id="6166118"/>